<evidence type="ECO:0000313" key="2">
    <source>
        <dbReference type="Proteomes" id="UP000298030"/>
    </source>
</evidence>
<proteinExistence type="predicted"/>
<gene>
    <name evidence="1" type="ORF">FA13DRAFT_1459986</name>
</gene>
<evidence type="ECO:0000313" key="1">
    <source>
        <dbReference type="EMBL" id="TEB23101.1"/>
    </source>
</evidence>
<reference evidence="1 2" key="1">
    <citation type="journal article" date="2019" name="Nat. Ecol. Evol.">
        <title>Megaphylogeny resolves global patterns of mushroom evolution.</title>
        <authorList>
            <person name="Varga T."/>
            <person name="Krizsan K."/>
            <person name="Foldi C."/>
            <person name="Dima B."/>
            <person name="Sanchez-Garcia M."/>
            <person name="Sanchez-Ramirez S."/>
            <person name="Szollosi G.J."/>
            <person name="Szarkandi J.G."/>
            <person name="Papp V."/>
            <person name="Albert L."/>
            <person name="Andreopoulos W."/>
            <person name="Angelini C."/>
            <person name="Antonin V."/>
            <person name="Barry K.W."/>
            <person name="Bougher N.L."/>
            <person name="Buchanan P."/>
            <person name="Buyck B."/>
            <person name="Bense V."/>
            <person name="Catcheside P."/>
            <person name="Chovatia M."/>
            <person name="Cooper J."/>
            <person name="Damon W."/>
            <person name="Desjardin D."/>
            <person name="Finy P."/>
            <person name="Geml J."/>
            <person name="Haridas S."/>
            <person name="Hughes K."/>
            <person name="Justo A."/>
            <person name="Karasinski D."/>
            <person name="Kautmanova I."/>
            <person name="Kiss B."/>
            <person name="Kocsube S."/>
            <person name="Kotiranta H."/>
            <person name="LaButti K.M."/>
            <person name="Lechner B.E."/>
            <person name="Liimatainen K."/>
            <person name="Lipzen A."/>
            <person name="Lukacs Z."/>
            <person name="Mihaltcheva S."/>
            <person name="Morgado L.N."/>
            <person name="Niskanen T."/>
            <person name="Noordeloos M.E."/>
            <person name="Ohm R.A."/>
            <person name="Ortiz-Santana B."/>
            <person name="Ovrebo C."/>
            <person name="Racz N."/>
            <person name="Riley R."/>
            <person name="Savchenko A."/>
            <person name="Shiryaev A."/>
            <person name="Soop K."/>
            <person name="Spirin V."/>
            <person name="Szebenyi C."/>
            <person name="Tomsovsky M."/>
            <person name="Tulloss R.E."/>
            <person name="Uehling J."/>
            <person name="Grigoriev I.V."/>
            <person name="Vagvolgyi C."/>
            <person name="Papp T."/>
            <person name="Martin F.M."/>
            <person name="Miettinen O."/>
            <person name="Hibbett D.S."/>
            <person name="Nagy L.G."/>
        </authorList>
    </citation>
    <scope>NUCLEOTIDE SEQUENCE [LARGE SCALE GENOMIC DNA]</scope>
    <source>
        <strain evidence="1 2">FP101781</strain>
    </source>
</reference>
<sequence length="123" mass="14405">MYSMDLQTSEYHWTGSFPIKHSRPNPESLSIQSQAVELCRPSARRPPQFPSVISLRILFHHRSRGKSHYPLFASPWTALILIWLNLDMCGRGDERERFGGSDWWEFVREVIPQVGRLNRGYSF</sequence>
<protein>
    <submittedName>
        <fullName evidence="1">Uncharacterized protein</fullName>
    </submittedName>
</protein>
<name>A0A4Y7SN08_COPMI</name>
<organism evidence="1 2">
    <name type="scientific">Coprinellus micaceus</name>
    <name type="common">Glistening ink-cap mushroom</name>
    <name type="synonym">Coprinus micaceus</name>
    <dbReference type="NCBI Taxonomy" id="71717"/>
    <lineage>
        <taxon>Eukaryota</taxon>
        <taxon>Fungi</taxon>
        <taxon>Dikarya</taxon>
        <taxon>Basidiomycota</taxon>
        <taxon>Agaricomycotina</taxon>
        <taxon>Agaricomycetes</taxon>
        <taxon>Agaricomycetidae</taxon>
        <taxon>Agaricales</taxon>
        <taxon>Agaricineae</taxon>
        <taxon>Psathyrellaceae</taxon>
        <taxon>Coprinellus</taxon>
    </lineage>
</organism>
<accession>A0A4Y7SN08</accession>
<comment type="caution">
    <text evidence="1">The sequence shown here is derived from an EMBL/GenBank/DDBJ whole genome shotgun (WGS) entry which is preliminary data.</text>
</comment>
<dbReference type="AlphaFoldDB" id="A0A4Y7SN08"/>
<keyword evidence="2" id="KW-1185">Reference proteome</keyword>
<dbReference type="EMBL" id="QPFP01000082">
    <property type="protein sequence ID" value="TEB23101.1"/>
    <property type="molecule type" value="Genomic_DNA"/>
</dbReference>
<dbReference type="Proteomes" id="UP000298030">
    <property type="component" value="Unassembled WGS sequence"/>
</dbReference>